<dbReference type="EMBL" id="WBVM01000001">
    <property type="protein sequence ID" value="KAB2813392.1"/>
    <property type="molecule type" value="Genomic_DNA"/>
</dbReference>
<reference evidence="2 3" key="1">
    <citation type="submission" date="2019-09" db="EMBL/GenBank/DDBJ databases">
        <title>Pimelobacter sp. isolated from Paulinella.</title>
        <authorList>
            <person name="Jeong S.E."/>
        </authorList>
    </citation>
    <scope>NUCLEOTIDE SEQUENCE [LARGE SCALE GENOMIC DNA]</scope>
    <source>
        <strain evidence="2 3">Pch-N</strain>
    </source>
</reference>
<name>A0A7J5E548_NOCSI</name>
<comment type="caution">
    <text evidence="2">The sequence shown here is derived from an EMBL/GenBank/DDBJ whole genome shotgun (WGS) entry which is preliminary data.</text>
</comment>
<protein>
    <submittedName>
        <fullName evidence="2">GNAT family N-acetyltransferase</fullName>
    </submittedName>
</protein>
<evidence type="ECO:0000313" key="2">
    <source>
        <dbReference type="EMBL" id="KAB2813392.1"/>
    </source>
</evidence>
<feature type="domain" description="N-acetyltransferase" evidence="1">
    <location>
        <begin position="9"/>
        <end position="154"/>
    </location>
</feature>
<evidence type="ECO:0000259" key="1">
    <source>
        <dbReference type="PROSITE" id="PS51186"/>
    </source>
</evidence>
<gene>
    <name evidence="2" type="ORF">F9L07_05630</name>
</gene>
<sequence>MLPAPSARLRFRDMTTSDVASIATLDIGGTRGPTGWVEWNLRNYADHGFGLWVVETHAGEFVGDCGLTWQEVEGEWHVEAGWHVRSPLRRQGYAAEAATAVREAARHAGIEHLIAIIRPDNVASQGVAKAIGMVLECEVHKNGGPALVFGSSTSGDAVAGWDA</sequence>
<dbReference type="AlphaFoldDB" id="A0A7J5E548"/>
<dbReference type="GO" id="GO:0016747">
    <property type="term" value="F:acyltransferase activity, transferring groups other than amino-acyl groups"/>
    <property type="evidence" value="ECO:0007669"/>
    <property type="project" value="InterPro"/>
</dbReference>
<accession>A0A7J5E548</accession>
<dbReference type="Gene3D" id="3.40.630.30">
    <property type="match status" value="1"/>
</dbReference>
<dbReference type="InterPro" id="IPR051531">
    <property type="entry name" value="N-acetyltransferase"/>
</dbReference>
<dbReference type="InterPro" id="IPR000182">
    <property type="entry name" value="GNAT_dom"/>
</dbReference>
<evidence type="ECO:0000313" key="3">
    <source>
        <dbReference type="Proteomes" id="UP000449906"/>
    </source>
</evidence>
<dbReference type="SUPFAM" id="SSF55729">
    <property type="entry name" value="Acyl-CoA N-acyltransferases (Nat)"/>
    <property type="match status" value="1"/>
</dbReference>
<dbReference type="InterPro" id="IPR016181">
    <property type="entry name" value="Acyl_CoA_acyltransferase"/>
</dbReference>
<proteinExistence type="predicted"/>
<dbReference type="PANTHER" id="PTHR43792:SF1">
    <property type="entry name" value="N-ACETYLTRANSFERASE DOMAIN-CONTAINING PROTEIN"/>
    <property type="match status" value="1"/>
</dbReference>
<dbReference type="PANTHER" id="PTHR43792">
    <property type="entry name" value="GNAT FAMILY, PUTATIVE (AFU_ORTHOLOGUE AFUA_3G00765)-RELATED-RELATED"/>
    <property type="match status" value="1"/>
</dbReference>
<dbReference type="PROSITE" id="PS51186">
    <property type="entry name" value="GNAT"/>
    <property type="match status" value="1"/>
</dbReference>
<keyword evidence="2" id="KW-0808">Transferase</keyword>
<dbReference type="Proteomes" id="UP000449906">
    <property type="component" value="Unassembled WGS sequence"/>
</dbReference>
<organism evidence="2 3">
    <name type="scientific">Nocardioides simplex</name>
    <name type="common">Arthrobacter simplex</name>
    <dbReference type="NCBI Taxonomy" id="2045"/>
    <lineage>
        <taxon>Bacteria</taxon>
        <taxon>Bacillati</taxon>
        <taxon>Actinomycetota</taxon>
        <taxon>Actinomycetes</taxon>
        <taxon>Propionibacteriales</taxon>
        <taxon>Nocardioidaceae</taxon>
        <taxon>Pimelobacter</taxon>
    </lineage>
</organism>
<dbReference type="Pfam" id="PF13302">
    <property type="entry name" value="Acetyltransf_3"/>
    <property type="match status" value="1"/>
</dbReference>